<dbReference type="PRINTS" id="PR00300">
    <property type="entry name" value="CLPPROTEASEA"/>
</dbReference>
<dbReference type="SUPFAM" id="SSF81923">
    <property type="entry name" value="Double Clp-N motif"/>
    <property type="match status" value="1"/>
</dbReference>
<comment type="subunit">
    <text evidence="13">Homohexamer; The oligomerization is ATP-dependent.</text>
</comment>
<dbReference type="GO" id="GO:0034605">
    <property type="term" value="P:cellular response to heat"/>
    <property type="evidence" value="ECO:0007669"/>
    <property type="project" value="TreeGrafter"/>
</dbReference>
<dbReference type="InterPro" id="IPR003593">
    <property type="entry name" value="AAA+_ATPase"/>
</dbReference>
<dbReference type="FunFam" id="3.40.50.300:FF:000025">
    <property type="entry name" value="ATP-dependent Clp protease subunit"/>
    <property type="match status" value="1"/>
</dbReference>
<evidence type="ECO:0000256" key="9">
    <source>
        <dbReference type="ARBA" id="ARBA00025613"/>
    </source>
</evidence>
<dbReference type="GO" id="GO:0016887">
    <property type="term" value="F:ATP hydrolysis activity"/>
    <property type="evidence" value="ECO:0007669"/>
    <property type="project" value="InterPro"/>
</dbReference>
<dbReference type="PROSITE" id="PS51903">
    <property type="entry name" value="CLP_R"/>
    <property type="match status" value="1"/>
</dbReference>
<evidence type="ECO:0000256" key="4">
    <source>
        <dbReference type="ARBA" id="ARBA00022737"/>
    </source>
</evidence>
<dbReference type="CDD" id="cd19499">
    <property type="entry name" value="RecA-like_ClpB_Hsp104-like"/>
    <property type="match status" value="1"/>
</dbReference>
<evidence type="ECO:0000256" key="10">
    <source>
        <dbReference type="ARBA" id="ARBA00026057"/>
    </source>
</evidence>
<dbReference type="NCBIfam" id="TIGR03346">
    <property type="entry name" value="chaperone_ClpB"/>
    <property type="match status" value="1"/>
</dbReference>
<dbReference type="CDD" id="cd00009">
    <property type="entry name" value="AAA"/>
    <property type="match status" value="1"/>
</dbReference>
<gene>
    <name evidence="13 15" type="primary">clpB</name>
    <name evidence="15" type="ORF">CVM73_13415</name>
</gene>
<dbReference type="Pfam" id="PF02861">
    <property type="entry name" value="Clp_N"/>
    <property type="match status" value="1"/>
</dbReference>
<dbReference type="SMART" id="SM01086">
    <property type="entry name" value="ClpB_D2-small"/>
    <property type="match status" value="1"/>
</dbReference>
<evidence type="ECO:0000256" key="11">
    <source>
        <dbReference type="PROSITE-ProRule" id="PRU01251"/>
    </source>
</evidence>
<dbReference type="EMBL" id="PGVG01000009">
    <property type="protein sequence ID" value="PJG54657.1"/>
    <property type="molecule type" value="Genomic_DNA"/>
</dbReference>
<dbReference type="Pfam" id="PF00004">
    <property type="entry name" value="AAA"/>
    <property type="match status" value="1"/>
</dbReference>
<accession>A0A2M8RA00</accession>
<evidence type="ECO:0000256" key="6">
    <source>
        <dbReference type="ARBA" id="ARBA00022840"/>
    </source>
</evidence>
<dbReference type="Gene3D" id="1.10.8.60">
    <property type="match status" value="1"/>
</dbReference>
<dbReference type="InterPro" id="IPR017730">
    <property type="entry name" value="Chaperonin_ClpB"/>
</dbReference>
<dbReference type="Pfam" id="PF07724">
    <property type="entry name" value="AAA_2"/>
    <property type="match status" value="1"/>
</dbReference>
<evidence type="ECO:0000259" key="14">
    <source>
        <dbReference type="PROSITE" id="PS51903"/>
    </source>
</evidence>
<dbReference type="InterPro" id="IPR028299">
    <property type="entry name" value="ClpA/B_CS2"/>
</dbReference>
<feature type="coiled-coil region" evidence="13">
    <location>
        <begin position="414"/>
        <end position="494"/>
    </location>
</feature>
<dbReference type="SMART" id="SM00382">
    <property type="entry name" value="AAA"/>
    <property type="match status" value="2"/>
</dbReference>
<evidence type="ECO:0000256" key="8">
    <source>
        <dbReference type="ARBA" id="ARBA00023186"/>
    </source>
</evidence>
<dbReference type="Gene3D" id="3.40.50.300">
    <property type="entry name" value="P-loop containing nucleotide triphosphate hydrolases"/>
    <property type="match status" value="3"/>
</dbReference>
<evidence type="ECO:0000256" key="3">
    <source>
        <dbReference type="ARBA" id="ARBA00017574"/>
    </source>
</evidence>
<keyword evidence="5 12" id="KW-0547">Nucleotide-binding</keyword>
<dbReference type="RefSeq" id="WP_100232443.1">
    <property type="nucleotide sequence ID" value="NZ_PGVG01000009.1"/>
</dbReference>
<dbReference type="InterPro" id="IPR050130">
    <property type="entry name" value="ClpA_ClpB"/>
</dbReference>
<dbReference type="GO" id="GO:0042026">
    <property type="term" value="P:protein refolding"/>
    <property type="evidence" value="ECO:0007669"/>
    <property type="project" value="UniProtKB-UniRule"/>
</dbReference>
<keyword evidence="6 12" id="KW-0067">ATP-binding</keyword>
<dbReference type="SUPFAM" id="SSF52540">
    <property type="entry name" value="P-loop containing nucleoside triphosphate hydrolases"/>
    <property type="match status" value="2"/>
</dbReference>
<proteinExistence type="inferred from homology"/>
<evidence type="ECO:0000256" key="12">
    <source>
        <dbReference type="RuleBase" id="RU004432"/>
    </source>
</evidence>
<comment type="subunit">
    <text evidence="10">Homohexamer. The oligomerization is ATP-dependent.</text>
</comment>
<evidence type="ECO:0000256" key="5">
    <source>
        <dbReference type="ARBA" id="ARBA00022741"/>
    </source>
</evidence>
<dbReference type="InterPro" id="IPR041546">
    <property type="entry name" value="ClpA/ClpB_AAA_lid"/>
</dbReference>
<dbReference type="InterPro" id="IPR003959">
    <property type="entry name" value="ATPase_AAA_core"/>
</dbReference>
<name>A0A2M8RA00_9BRAD</name>
<dbReference type="GO" id="GO:0005524">
    <property type="term" value="F:ATP binding"/>
    <property type="evidence" value="ECO:0007669"/>
    <property type="project" value="UniProtKB-UniRule"/>
</dbReference>
<dbReference type="GO" id="GO:0005737">
    <property type="term" value="C:cytoplasm"/>
    <property type="evidence" value="ECO:0007669"/>
    <property type="project" value="UniProtKB-SubCell"/>
</dbReference>
<evidence type="ECO:0000256" key="7">
    <source>
        <dbReference type="ARBA" id="ARBA00023054"/>
    </source>
</evidence>
<reference evidence="15 16" key="1">
    <citation type="submission" date="2017-11" db="EMBL/GenBank/DDBJ databases">
        <title>Bradyrhizobium forestalis sp. nov., an efficient nitrogen-fixing bacterium isolated from nodules of forest legume species in the Amazon.</title>
        <authorList>
            <person name="Costa E.M."/>
            <person name="Guimaraes A."/>
            <person name="Carvalho T.S."/>
            <person name="Rodrigues T.L."/>
            <person name="Ribeiro P.R.A."/>
            <person name="Lebbe L."/>
            <person name="Willems A."/>
            <person name="Moreira F.M.S."/>
        </authorList>
    </citation>
    <scope>NUCLEOTIDE SEQUENCE [LARGE SCALE GENOMIC DNA]</scope>
    <source>
        <strain evidence="15 16">INPA54B</strain>
    </source>
</reference>
<evidence type="ECO:0000256" key="2">
    <source>
        <dbReference type="ARBA" id="ARBA00008675"/>
    </source>
</evidence>
<dbReference type="Gene3D" id="1.10.1780.10">
    <property type="entry name" value="Clp, N-terminal domain"/>
    <property type="match status" value="1"/>
</dbReference>
<dbReference type="Pfam" id="PF17871">
    <property type="entry name" value="AAA_lid_9"/>
    <property type="match status" value="1"/>
</dbReference>
<feature type="domain" description="Clp R" evidence="14">
    <location>
        <begin position="3"/>
        <end position="148"/>
    </location>
</feature>
<evidence type="ECO:0000313" key="15">
    <source>
        <dbReference type="EMBL" id="PJG54657.1"/>
    </source>
</evidence>
<keyword evidence="4 11" id="KW-0677">Repeat</keyword>
<comment type="similarity">
    <text evidence="2 12">Belongs to the ClpA/ClpB family.</text>
</comment>
<dbReference type="InterPro" id="IPR036628">
    <property type="entry name" value="Clp_N_dom_sf"/>
</dbReference>
<comment type="caution">
    <text evidence="15">The sequence shown here is derived from an EMBL/GenBank/DDBJ whole genome shotgun (WGS) entry which is preliminary data.</text>
</comment>
<evidence type="ECO:0000256" key="1">
    <source>
        <dbReference type="ARBA" id="ARBA00004496"/>
    </source>
</evidence>
<dbReference type="Proteomes" id="UP000231194">
    <property type="component" value="Unassembled WGS sequence"/>
</dbReference>
<dbReference type="FunFam" id="3.40.50.300:FF:000120">
    <property type="entry name" value="ATP-dependent chaperone ClpB"/>
    <property type="match status" value="1"/>
</dbReference>
<keyword evidence="7 13" id="KW-0175">Coiled coil</keyword>
<dbReference type="PANTHER" id="PTHR11638">
    <property type="entry name" value="ATP-DEPENDENT CLP PROTEASE"/>
    <property type="match status" value="1"/>
</dbReference>
<keyword evidence="13" id="KW-0346">Stress response</keyword>
<dbReference type="InterPro" id="IPR027417">
    <property type="entry name" value="P-loop_NTPase"/>
</dbReference>
<dbReference type="OrthoDB" id="9803641at2"/>
<dbReference type="PANTHER" id="PTHR11638:SF18">
    <property type="entry name" value="HEAT SHOCK PROTEIN 104"/>
    <property type="match status" value="1"/>
</dbReference>
<dbReference type="PROSITE" id="PS00871">
    <property type="entry name" value="CLPAB_2"/>
    <property type="match status" value="1"/>
</dbReference>
<dbReference type="Pfam" id="PF10431">
    <property type="entry name" value="ClpB_D2-small"/>
    <property type="match status" value="1"/>
</dbReference>
<keyword evidence="8 12" id="KW-0143">Chaperone</keyword>
<dbReference type="InterPro" id="IPR019489">
    <property type="entry name" value="Clp_ATPase_C"/>
</dbReference>
<comment type="function">
    <text evidence="9">Part of a stress-induced multi-chaperone system, it is involved in the recovery of the cell from heat-induced damage, in cooperation with DnaK, DnaJ and GrpE. Acts before DnaK, in the processing of protein aggregates. Protein binding stimulates the ATPase activity; ATP hydrolysis unfolds the denatured protein aggregates, which probably helps expose new hydrophobic binding sites on the surface of ClpB-bound aggregates, contributing to the solubilization and refolding of denatured protein aggregates by DnaK.</text>
</comment>
<keyword evidence="13" id="KW-0963">Cytoplasm</keyword>
<evidence type="ECO:0000256" key="13">
    <source>
        <dbReference type="RuleBase" id="RU362034"/>
    </source>
</evidence>
<comment type="subcellular location">
    <subcellularLocation>
        <location evidence="1 13">Cytoplasm</location>
    </subcellularLocation>
</comment>
<dbReference type="InterPro" id="IPR001270">
    <property type="entry name" value="ClpA/B"/>
</dbReference>
<dbReference type="AlphaFoldDB" id="A0A2M8RA00"/>
<keyword evidence="16" id="KW-1185">Reference proteome</keyword>
<organism evidence="15 16">
    <name type="scientific">Bradyrhizobium forestalis</name>
    <dbReference type="NCBI Taxonomy" id="1419263"/>
    <lineage>
        <taxon>Bacteria</taxon>
        <taxon>Pseudomonadati</taxon>
        <taxon>Pseudomonadota</taxon>
        <taxon>Alphaproteobacteria</taxon>
        <taxon>Hyphomicrobiales</taxon>
        <taxon>Nitrobacteraceae</taxon>
        <taxon>Bradyrhizobium</taxon>
    </lineage>
</organism>
<dbReference type="InterPro" id="IPR004176">
    <property type="entry name" value="Clp_R_N"/>
</dbReference>
<dbReference type="PROSITE" id="PS00870">
    <property type="entry name" value="CLPAB_1"/>
    <property type="match status" value="1"/>
</dbReference>
<dbReference type="FunFam" id="3.40.50.300:FF:000010">
    <property type="entry name" value="Chaperone clpB 1, putative"/>
    <property type="match status" value="1"/>
</dbReference>
<evidence type="ECO:0000313" key="16">
    <source>
        <dbReference type="Proteomes" id="UP000231194"/>
    </source>
</evidence>
<protein>
    <recommendedName>
        <fullName evidence="3 13">Chaperone protein ClpB</fullName>
    </recommendedName>
</protein>
<dbReference type="InterPro" id="IPR018368">
    <property type="entry name" value="ClpA/B_CS1"/>
</dbReference>
<sequence length="883" mass="97013">MNIEKYTERSRGFIQSAQSLAMREGHQQFSTLHVLKVLLDDNEGLAAGLIDRAGGHSRAILKATEDALNKVPKVSGGGAGQIYLAPELARTFDAAEKAGEKAGDSFVTVERLLLGLALEKTSEAGTILNKGGVTPQNLNAAIEALRKGRTADSATAENAYDALKKYARDLTQAARDGKLDPVIGRDEEIRRTIQVLSRRTKNNPVLIGEPGVGKTAIAEGLALRIVNGDVPESLKDKKLLALDLGALIAGAKYRGEFEERLKAVLQEVTGSEGTFILFIDEMHTLIGAGKGDGAMDASNLLKPALARGELHCIGATTLDEYQKHVEKDAALARRFQPIFVSEPSVEDTISILRGLKDKYEQHHGVRITDSALVASATLSNRYITDRFLPDKAIDLMDEAAARLKMQVDSKPEELDSLDREIIRLKIEQEALKKESDVGSKSRLQTLEKDLAELEEKSAALTARWSAEKSKLSDAQKLKAELDGLRVELANAQRRGEFQKAGELAYGRIPELEKKLADIEAKDNTTQNAGEMMEEAVTANHIAQVVSRWTGVPVDKMLEGEKEKLLKMEEQLGKRVVGQAEAVRAVATAVRRSRAGLQDPNRPTGSFMFLGPTGVGKTELTKALAEYLFNDETAMVRLDMSEYMEKHSVSRLIGAPPGYVGYDEGGALTEAVRRRPYQVVLFDEIEKAHPDVFNVLLQVLDDGRLTDGQGRTVDFRNTLIIMTSNLGSEFLVNQPEGEDTSAVREQVMGMVRGHFRPEFLNRVDEIILFHRLQKSEMGRIVEIQFARLQKLLTDRKIVLSLDAAGRDWLAAKGWDPAYGARPLKRVIQRYLQDPLAEMILAGDVRDGDTVAISSEGNVLTFNGKAPQTAEIAQFEAPVAKRKLN</sequence>